<dbReference type="Pfam" id="PF21962">
    <property type="entry name" value="DUF6924"/>
    <property type="match status" value="1"/>
</dbReference>
<protein>
    <recommendedName>
        <fullName evidence="1">DUF6924 domain-containing protein</fullName>
    </recommendedName>
</protein>
<evidence type="ECO:0000259" key="1">
    <source>
        <dbReference type="Pfam" id="PF21962"/>
    </source>
</evidence>
<accession>A0A6I8LRS7</accession>
<evidence type="ECO:0000313" key="2">
    <source>
        <dbReference type="EMBL" id="VVJ18156.1"/>
    </source>
</evidence>
<dbReference type="EMBL" id="CABVGP010000001">
    <property type="protein sequence ID" value="VVJ18156.1"/>
    <property type="molecule type" value="Genomic_DNA"/>
</dbReference>
<keyword evidence="3" id="KW-1185">Reference proteome</keyword>
<organism evidence="2 3">
    <name type="scientific">Amycolatopsis camponoti</name>
    <dbReference type="NCBI Taxonomy" id="2606593"/>
    <lineage>
        <taxon>Bacteria</taxon>
        <taxon>Bacillati</taxon>
        <taxon>Actinomycetota</taxon>
        <taxon>Actinomycetes</taxon>
        <taxon>Pseudonocardiales</taxon>
        <taxon>Pseudonocardiaceae</taxon>
        <taxon>Amycolatopsis</taxon>
    </lineage>
</organism>
<proteinExistence type="predicted"/>
<name>A0A6I8LRS7_9PSEU</name>
<feature type="domain" description="DUF6924" evidence="1">
    <location>
        <begin position="8"/>
        <end position="138"/>
    </location>
</feature>
<dbReference type="RefSeq" id="WP_155543216.1">
    <property type="nucleotide sequence ID" value="NZ_CABVGP010000001.1"/>
</dbReference>
<gene>
    <name evidence="2" type="ORF">AA23TX_03177</name>
</gene>
<sequence length="140" mass="15167">MTALPASPVLVRTWFGDDGAWAALAEEVRTPSEDGFLADVTLLDDPAFAGLDAEALREKQTAGPIVSFLADETTLTGPEHPVLAVRVLPRRDGDQRDFAPFRVVPAELWSVENNLNLANLDWADFTRSAGVDGVFRGFGQ</sequence>
<dbReference type="AlphaFoldDB" id="A0A6I8LRS7"/>
<dbReference type="InterPro" id="IPR053832">
    <property type="entry name" value="DUF6924"/>
</dbReference>
<evidence type="ECO:0000313" key="3">
    <source>
        <dbReference type="Proteomes" id="UP000399805"/>
    </source>
</evidence>
<dbReference type="Proteomes" id="UP000399805">
    <property type="component" value="Unassembled WGS sequence"/>
</dbReference>
<reference evidence="2 3" key="1">
    <citation type="submission" date="2019-09" db="EMBL/GenBank/DDBJ databases">
        <authorList>
            <person name="Leyn A S."/>
        </authorList>
    </citation>
    <scope>NUCLEOTIDE SEQUENCE [LARGE SCALE GENOMIC DNA]</scope>
    <source>
        <strain evidence="2">AA231_1</strain>
    </source>
</reference>